<reference evidence="1 2" key="1">
    <citation type="journal article" date="2021" name="Nat. Commun.">
        <title>Genetic determinants of endophytism in the Arabidopsis root mycobiome.</title>
        <authorList>
            <person name="Mesny F."/>
            <person name="Miyauchi S."/>
            <person name="Thiergart T."/>
            <person name="Pickel B."/>
            <person name="Atanasova L."/>
            <person name="Karlsson M."/>
            <person name="Huettel B."/>
            <person name="Barry K.W."/>
            <person name="Haridas S."/>
            <person name="Chen C."/>
            <person name="Bauer D."/>
            <person name="Andreopoulos W."/>
            <person name="Pangilinan J."/>
            <person name="LaButti K."/>
            <person name="Riley R."/>
            <person name="Lipzen A."/>
            <person name="Clum A."/>
            <person name="Drula E."/>
            <person name="Henrissat B."/>
            <person name="Kohler A."/>
            <person name="Grigoriev I.V."/>
            <person name="Martin F.M."/>
            <person name="Hacquard S."/>
        </authorList>
    </citation>
    <scope>NUCLEOTIDE SEQUENCE [LARGE SCALE GENOMIC DNA]</scope>
    <source>
        <strain evidence="1 2">MPI-SDFR-AT-0079</strain>
    </source>
</reference>
<evidence type="ECO:0000313" key="2">
    <source>
        <dbReference type="Proteomes" id="UP000724584"/>
    </source>
</evidence>
<proteinExistence type="predicted"/>
<dbReference type="Proteomes" id="UP000724584">
    <property type="component" value="Unassembled WGS sequence"/>
</dbReference>
<keyword evidence="2" id="KW-1185">Reference proteome</keyword>
<dbReference type="EMBL" id="JAGIZQ010000006">
    <property type="protein sequence ID" value="KAH6623821.1"/>
    <property type="molecule type" value="Genomic_DNA"/>
</dbReference>
<protein>
    <submittedName>
        <fullName evidence="1">Uncharacterized protein</fullName>
    </submittedName>
</protein>
<organism evidence="1 2">
    <name type="scientific">Chaetomium tenue</name>
    <dbReference type="NCBI Taxonomy" id="1854479"/>
    <lineage>
        <taxon>Eukaryota</taxon>
        <taxon>Fungi</taxon>
        <taxon>Dikarya</taxon>
        <taxon>Ascomycota</taxon>
        <taxon>Pezizomycotina</taxon>
        <taxon>Sordariomycetes</taxon>
        <taxon>Sordariomycetidae</taxon>
        <taxon>Sordariales</taxon>
        <taxon>Chaetomiaceae</taxon>
        <taxon>Chaetomium</taxon>
    </lineage>
</organism>
<sequence>MKLQPNPLRSVLCWTGCCGIPRAETGGGDKNGRVGKAVDMYSHGVPRYSHPGEETGMAAWDNWLLYHRGVSGAEGHIKSAFQDRGSDSGKIILKVDQGEETQRNGTDRKRSKVADHNTCRRTVWLGTEISMKDIAESVKTGTWGGGQPWVEIKQRRVWFTESSMVRF</sequence>
<gene>
    <name evidence="1" type="ORF">F5144DRAFT_372440</name>
</gene>
<comment type="caution">
    <text evidence="1">The sequence shown here is derived from an EMBL/GenBank/DDBJ whole genome shotgun (WGS) entry which is preliminary data.</text>
</comment>
<evidence type="ECO:0000313" key="1">
    <source>
        <dbReference type="EMBL" id="KAH6623821.1"/>
    </source>
</evidence>
<name>A0ACB7NZF5_9PEZI</name>
<accession>A0ACB7NZF5</accession>